<organism evidence="2 3">
    <name type="scientific">Panagrolaimus davidi</name>
    <dbReference type="NCBI Taxonomy" id="227884"/>
    <lineage>
        <taxon>Eukaryota</taxon>
        <taxon>Metazoa</taxon>
        <taxon>Ecdysozoa</taxon>
        <taxon>Nematoda</taxon>
        <taxon>Chromadorea</taxon>
        <taxon>Rhabditida</taxon>
        <taxon>Tylenchina</taxon>
        <taxon>Panagrolaimomorpha</taxon>
        <taxon>Panagrolaimoidea</taxon>
        <taxon>Panagrolaimidae</taxon>
        <taxon>Panagrolaimus</taxon>
    </lineage>
</organism>
<dbReference type="AlphaFoldDB" id="A0A914R246"/>
<feature type="compositionally biased region" description="Polar residues" evidence="1">
    <location>
        <begin position="19"/>
        <end position="31"/>
    </location>
</feature>
<name>A0A914R246_9BILA</name>
<accession>A0A914R246</accession>
<keyword evidence="2" id="KW-1185">Reference proteome</keyword>
<protein>
    <submittedName>
        <fullName evidence="3">Uncharacterized protein</fullName>
    </submittedName>
</protein>
<feature type="region of interest" description="Disordered" evidence="1">
    <location>
        <begin position="1"/>
        <end position="52"/>
    </location>
</feature>
<sequence>MNVTKKEEVEKRWKKESSDTNNNTHSLNITIQEPEVQPPRSEEKFTPTQQPPTCVMIERDTVTNLVNENYELMKKLQKEGRKPELFDMVCFSKL</sequence>
<dbReference type="WBParaSite" id="PDA_v2.g5473.t1">
    <property type="protein sequence ID" value="PDA_v2.g5473.t1"/>
    <property type="gene ID" value="PDA_v2.g5473"/>
</dbReference>
<evidence type="ECO:0000313" key="3">
    <source>
        <dbReference type="WBParaSite" id="PDA_v2.g5473.t1"/>
    </source>
</evidence>
<evidence type="ECO:0000256" key="1">
    <source>
        <dbReference type="SAM" id="MobiDB-lite"/>
    </source>
</evidence>
<reference evidence="3" key="1">
    <citation type="submission" date="2022-11" db="UniProtKB">
        <authorList>
            <consortium name="WormBaseParasite"/>
        </authorList>
    </citation>
    <scope>IDENTIFICATION</scope>
</reference>
<proteinExistence type="predicted"/>
<dbReference type="Proteomes" id="UP000887578">
    <property type="component" value="Unplaced"/>
</dbReference>
<evidence type="ECO:0000313" key="2">
    <source>
        <dbReference type="Proteomes" id="UP000887578"/>
    </source>
</evidence>
<feature type="compositionally biased region" description="Basic and acidic residues" evidence="1">
    <location>
        <begin position="1"/>
        <end position="18"/>
    </location>
</feature>